<proteinExistence type="predicted"/>
<evidence type="ECO:0000259" key="5">
    <source>
        <dbReference type="SMART" id="SM00827"/>
    </source>
</evidence>
<accession>A0A7W5ASJ5</accession>
<comment type="caution">
    <text evidence="6">The sequence shown here is derived from an EMBL/GenBank/DDBJ whole genome shotgun (WGS) entry which is preliminary data.</text>
</comment>
<dbReference type="PANTHER" id="PTHR42681">
    <property type="entry name" value="MALONYL-COA-ACYL CARRIER PROTEIN TRANSACYLASE, MITOCHONDRIAL"/>
    <property type="match status" value="1"/>
</dbReference>
<dbReference type="SMART" id="SM00827">
    <property type="entry name" value="PKS_AT"/>
    <property type="match status" value="1"/>
</dbReference>
<comment type="catalytic activity">
    <reaction evidence="4">
        <text>holo-[ACP] + malonyl-CoA = malonyl-[ACP] + CoA</text>
        <dbReference type="Rhea" id="RHEA:41792"/>
        <dbReference type="Rhea" id="RHEA-COMP:9623"/>
        <dbReference type="Rhea" id="RHEA-COMP:9685"/>
        <dbReference type="ChEBI" id="CHEBI:57287"/>
        <dbReference type="ChEBI" id="CHEBI:57384"/>
        <dbReference type="ChEBI" id="CHEBI:64479"/>
        <dbReference type="ChEBI" id="CHEBI:78449"/>
        <dbReference type="EC" id="2.3.1.39"/>
    </reaction>
</comment>
<keyword evidence="7" id="KW-1185">Reference proteome</keyword>
<evidence type="ECO:0000256" key="4">
    <source>
        <dbReference type="ARBA" id="ARBA00048462"/>
    </source>
</evidence>
<dbReference type="SUPFAM" id="SSF55048">
    <property type="entry name" value="Probable ACP-binding domain of malonyl-CoA ACP transacylase"/>
    <property type="match status" value="1"/>
</dbReference>
<dbReference type="EMBL" id="JACHXK010000001">
    <property type="protein sequence ID" value="MBB3107974.1"/>
    <property type="molecule type" value="Genomic_DNA"/>
</dbReference>
<keyword evidence="2 6" id="KW-0808">Transferase</keyword>
<organism evidence="6 7">
    <name type="scientific">Paenibacillus phyllosphaerae</name>
    <dbReference type="NCBI Taxonomy" id="274593"/>
    <lineage>
        <taxon>Bacteria</taxon>
        <taxon>Bacillati</taxon>
        <taxon>Bacillota</taxon>
        <taxon>Bacilli</taxon>
        <taxon>Bacillales</taxon>
        <taxon>Paenibacillaceae</taxon>
        <taxon>Paenibacillus</taxon>
    </lineage>
</organism>
<dbReference type="RefSeq" id="WP_183595708.1">
    <property type="nucleotide sequence ID" value="NZ_JACHXK010000001.1"/>
</dbReference>
<evidence type="ECO:0000256" key="2">
    <source>
        <dbReference type="ARBA" id="ARBA00022679"/>
    </source>
</evidence>
<dbReference type="GO" id="GO:0006633">
    <property type="term" value="P:fatty acid biosynthetic process"/>
    <property type="evidence" value="ECO:0007669"/>
    <property type="project" value="TreeGrafter"/>
</dbReference>
<dbReference type="AlphaFoldDB" id="A0A7W5ASJ5"/>
<name>A0A7W5ASJ5_9BACL</name>
<dbReference type="InterPro" id="IPR014043">
    <property type="entry name" value="Acyl_transferase_dom"/>
</dbReference>
<dbReference type="EC" id="2.3.1.39" evidence="1"/>
<dbReference type="NCBIfam" id="TIGR00128">
    <property type="entry name" value="fabD"/>
    <property type="match status" value="1"/>
</dbReference>
<dbReference type="InterPro" id="IPR004410">
    <property type="entry name" value="Malonyl_CoA-ACP_transAc_FabD"/>
</dbReference>
<evidence type="ECO:0000256" key="1">
    <source>
        <dbReference type="ARBA" id="ARBA00013258"/>
    </source>
</evidence>
<dbReference type="InterPro" id="IPR016035">
    <property type="entry name" value="Acyl_Trfase/lysoPLipase"/>
</dbReference>
<dbReference type="SUPFAM" id="SSF52151">
    <property type="entry name" value="FabD/lysophospholipase-like"/>
    <property type="match status" value="1"/>
</dbReference>
<protein>
    <recommendedName>
        <fullName evidence="1">[acyl-carrier-protein] S-malonyltransferase</fullName>
        <ecNumber evidence="1">2.3.1.39</ecNumber>
    </recommendedName>
</protein>
<dbReference type="GO" id="GO:0005829">
    <property type="term" value="C:cytosol"/>
    <property type="evidence" value="ECO:0007669"/>
    <property type="project" value="TreeGrafter"/>
</dbReference>
<dbReference type="GO" id="GO:0004314">
    <property type="term" value="F:[acyl-carrier-protein] S-malonyltransferase activity"/>
    <property type="evidence" value="ECO:0007669"/>
    <property type="project" value="UniProtKB-EC"/>
</dbReference>
<dbReference type="InterPro" id="IPR050858">
    <property type="entry name" value="Mal-CoA-ACP_Trans/PKS_FabD"/>
</dbReference>
<reference evidence="6 7" key="1">
    <citation type="submission" date="2020-08" db="EMBL/GenBank/DDBJ databases">
        <title>Genomic Encyclopedia of Type Strains, Phase III (KMG-III): the genomes of soil and plant-associated and newly described type strains.</title>
        <authorList>
            <person name="Whitman W."/>
        </authorList>
    </citation>
    <scope>NUCLEOTIDE SEQUENCE [LARGE SCALE GENOMIC DNA]</scope>
    <source>
        <strain evidence="6 7">CECT 5862</strain>
    </source>
</reference>
<dbReference type="InterPro" id="IPR016036">
    <property type="entry name" value="Malonyl_transacylase_ACP-bd"/>
</dbReference>
<gene>
    <name evidence="6" type="ORF">FHS18_000002</name>
</gene>
<evidence type="ECO:0000256" key="3">
    <source>
        <dbReference type="ARBA" id="ARBA00023315"/>
    </source>
</evidence>
<evidence type="ECO:0000313" key="6">
    <source>
        <dbReference type="EMBL" id="MBB3107974.1"/>
    </source>
</evidence>
<sequence length="427" mass="47086">MRGFMFPGQGSQYVGMGQKLYQAHAAARAVFEEASDALQTDMARLIFEGDDQLLALTEWTQPALLTVGVAAYRSMIEQTGVHPEWMLGHSLGEITALTCASSIRLADAARIVRFRGRAMQDCVQQEACIMMAVHGMEADQVLAVCAEDGEEQHAVRAVAAINSPAQVVLSGLKDRVLEWKERLEAMGGSLTPLKVSAPFHSPLMAPAADALKEHLEQYTFAPMSCKVISNVTARPYESADQIVTLLTQQVTEPVRWQQSIQYLLNQGVGELVDLGPGTVMKRLAEANGASRTVAIERDEEWGRWLAEVSGSATEPVRAVELAVNCLRHAVSTPNLNWNEEEYDQGVVQPIRLIQAKLKAWEEEGASFQPERAELEELLRAIQLILNTKRLAADEQARRLGELLQLSGLRELPDMVNAEHGRQLIQTI</sequence>
<dbReference type="Gene3D" id="3.30.70.250">
    <property type="entry name" value="Malonyl-CoA ACP transacylase, ACP-binding"/>
    <property type="match status" value="1"/>
</dbReference>
<dbReference type="PANTHER" id="PTHR42681:SF1">
    <property type="entry name" value="MALONYL-COA-ACYL CARRIER PROTEIN TRANSACYLASE, MITOCHONDRIAL"/>
    <property type="match status" value="1"/>
</dbReference>
<evidence type="ECO:0000313" key="7">
    <source>
        <dbReference type="Proteomes" id="UP000570361"/>
    </source>
</evidence>
<dbReference type="InterPro" id="IPR001227">
    <property type="entry name" value="Ac_transferase_dom_sf"/>
</dbReference>
<dbReference type="Gene3D" id="3.40.366.10">
    <property type="entry name" value="Malonyl-Coenzyme A Acyl Carrier Protein, domain 2"/>
    <property type="match status" value="1"/>
</dbReference>
<feature type="domain" description="Malonyl-CoA:ACP transacylase (MAT)" evidence="5">
    <location>
        <begin position="5"/>
        <end position="330"/>
    </location>
</feature>
<dbReference type="Proteomes" id="UP000570361">
    <property type="component" value="Unassembled WGS sequence"/>
</dbReference>
<keyword evidence="3 6" id="KW-0012">Acyltransferase</keyword>
<dbReference type="Pfam" id="PF00698">
    <property type="entry name" value="Acyl_transf_1"/>
    <property type="match status" value="1"/>
</dbReference>